<evidence type="ECO:0000256" key="1">
    <source>
        <dbReference type="ARBA" id="ARBA00022723"/>
    </source>
</evidence>
<dbReference type="SUPFAM" id="SSF54862">
    <property type="entry name" value="4Fe-4S ferredoxins"/>
    <property type="match status" value="1"/>
</dbReference>
<reference evidence="5 6" key="1">
    <citation type="submission" date="2018-07" db="EMBL/GenBank/DDBJ databases">
        <title>GABA Modulating Bacteria of the Human Gut Microbiota.</title>
        <authorList>
            <person name="Strandwitz P."/>
            <person name="Kim K.H."/>
            <person name="Terekhova D."/>
            <person name="Liu J.K."/>
            <person name="Sharma A."/>
            <person name="Levering J."/>
            <person name="Mcdonald D."/>
            <person name="Dietrich D."/>
            <person name="Ramadhar T.R."/>
            <person name="Lekbua A."/>
            <person name="Mroue N."/>
            <person name="Liston C."/>
            <person name="Stewart E.J."/>
            <person name="Dubin M.J."/>
            <person name="Zengler K."/>
            <person name="Knight R."/>
            <person name="Gilbert J.A."/>
            <person name="Clardy J."/>
            <person name="Lewis K."/>
        </authorList>
    </citation>
    <scope>NUCLEOTIDE SEQUENCE [LARGE SCALE GENOMIC DNA]</scope>
    <source>
        <strain evidence="5 6">KLE1738</strain>
    </source>
</reference>
<dbReference type="NCBIfam" id="NF038196">
    <property type="entry name" value="ferrodoxin_EFR1"/>
    <property type="match status" value="1"/>
</dbReference>
<dbReference type="GO" id="GO:0046872">
    <property type="term" value="F:metal ion binding"/>
    <property type="evidence" value="ECO:0007669"/>
    <property type="project" value="UniProtKB-KW"/>
</dbReference>
<dbReference type="PROSITE" id="PS00198">
    <property type="entry name" value="4FE4S_FER_1"/>
    <property type="match status" value="1"/>
</dbReference>
<dbReference type="GeneID" id="97995059"/>
<comment type="caution">
    <text evidence="5">The sequence shown here is derived from an EMBL/GenBank/DDBJ whole genome shotgun (WGS) entry which is preliminary data.</text>
</comment>
<dbReference type="OrthoDB" id="9813995at2"/>
<organism evidence="5 6">
    <name type="scientific">Evtepia gabavorous</name>
    <dbReference type="NCBI Taxonomy" id="2211183"/>
    <lineage>
        <taxon>Bacteria</taxon>
        <taxon>Bacillati</taxon>
        <taxon>Bacillota</taxon>
        <taxon>Clostridia</taxon>
        <taxon>Eubacteriales</taxon>
        <taxon>Evtepia</taxon>
    </lineage>
</organism>
<evidence type="ECO:0000313" key="6">
    <source>
        <dbReference type="Proteomes" id="UP000260649"/>
    </source>
</evidence>
<dbReference type="Gene3D" id="3.30.70.20">
    <property type="match status" value="1"/>
</dbReference>
<sequence>MIGIYFSGTGNTKYCLEKFVALYDRNIDITPLEDTGTMEKVTYHKDIIFAYPIYYSNLPKIVRDFICENSDVWKGKRIFIIATMGLFSGDGAGVSARLFERYGAQVWGGLHLKMPDCICDVKALKRTPAQNKQIVIQAEERIKSAVYNLKNGTPTKDGLGFLCHIAGLLGQRLWFYRKTQEYSDKIQIDTNACIKCGKCAVVCPMNNLSLSEDKMIADGRCTLCYRCVNQCSKKAITILGEQVIFQHSVSDYH</sequence>
<dbReference type="InterPro" id="IPR026816">
    <property type="entry name" value="Flavodoxin_dom"/>
</dbReference>
<keyword evidence="2" id="KW-0408">Iron</keyword>
<protein>
    <submittedName>
        <fullName evidence="5">4Fe-4S dicluster domain-containing protein</fullName>
    </submittedName>
</protein>
<dbReference type="AlphaFoldDB" id="A0A3E2B4X2"/>
<feature type="domain" description="4Fe-4S ferredoxin-type" evidence="4">
    <location>
        <begin position="184"/>
        <end position="213"/>
    </location>
</feature>
<gene>
    <name evidence="5" type="ORF">DV520_04830</name>
</gene>
<dbReference type="InterPro" id="IPR017896">
    <property type="entry name" value="4Fe4S_Fe-S-bd"/>
</dbReference>
<dbReference type="GO" id="GO:0051536">
    <property type="term" value="F:iron-sulfur cluster binding"/>
    <property type="evidence" value="ECO:0007669"/>
    <property type="project" value="UniProtKB-KW"/>
</dbReference>
<dbReference type="Pfam" id="PF12724">
    <property type="entry name" value="Flavodoxin_5"/>
    <property type="match status" value="1"/>
</dbReference>
<evidence type="ECO:0000256" key="2">
    <source>
        <dbReference type="ARBA" id="ARBA00023004"/>
    </source>
</evidence>
<dbReference type="Gene3D" id="3.40.50.360">
    <property type="match status" value="1"/>
</dbReference>
<dbReference type="EMBL" id="QQRQ01000005">
    <property type="protein sequence ID" value="RFT07021.1"/>
    <property type="molecule type" value="Genomic_DNA"/>
</dbReference>
<accession>A0A3E2B4X2</accession>
<dbReference type="Proteomes" id="UP000260649">
    <property type="component" value="Unassembled WGS sequence"/>
</dbReference>
<keyword evidence="1" id="KW-0479">Metal-binding</keyword>
<keyword evidence="6" id="KW-1185">Reference proteome</keyword>
<keyword evidence="3" id="KW-0411">Iron-sulfur</keyword>
<dbReference type="InterPro" id="IPR017900">
    <property type="entry name" value="4Fe4S_Fe_S_CS"/>
</dbReference>
<evidence type="ECO:0000256" key="3">
    <source>
        <dbReference type="ARBA" id="ARBA00023014"/>
    </source>
</evidence>
<dbReference type="RefSeq" id="WP_117141961.1">
    <property type="nucleotide sequence ID" value="NZ_CAKXKJ010000004.1"/>
</dbReference>
<dbReference type="Pfam" id="PF12837">
    <property type="entry name" value="Fer4_6"/>
    <property type="match status" value="1"/>
</dbReference>
<evidence type="ECO:0000259" key="4">
    <source>
        <dbReference type="PROSITE" id="PS51379"/>
    </source>
</evidence>
<dbReference type="SUPFAM" id="SSF52218">
    <property type="entry name" value="Flavoproteins"/>
    <property type="match status" value="1"/>
</dbReference>
<name>A0A3E2B4X2_9FIRM</name>
<proteinExistence type="predicted"/>
<dbReference type="PROSITE" id="PS51379">
    <property type="entry name" value="4FE4S_FER_2"/>
    <property type="match status" value="1"/>
</dbReference>
<dbReference type="InterPro" id="IPR047964">
    <property type="entry name" value="EFR1-like"/>
</dbReference>
<dbReference type="InterPro" id="IPR029039">
    <property type="entry name" value="Flavoprotein-like_sf"/>
</dbReference>
<evidence type="ECO:0000313" key="5">
    <source>
        <dbReference type="EMBL" id="RFT07021.1"/>
    </source>
</evidence>